<feature type="domain" description="C2H2-type" evidence="12">
    <location>
        <begin position="181"/>
        <end position="204"/>
    </location>
</feature>
<reference evidence="13" key="1">
    <citation type="submission" date="2020-08" db="EMBL/GenBank/DDBJ databases">
        <title>Genome sequencing and assembly of the red palm weevil Rhynchophorus ferrugineus.</title>
        <authorList>
            <person name="Dias G.B."/>
            <person name="Bergman C.M."/>
            <person name="Manee M."/>
        </authorList>
    </citation>
    <scope>NUCLEOTIDE SEQUENCE</scope>
    <source>
        <strain evidence="13">AA-2017</strain>
        <tissue evidence="13">Whole larva</tissue>
    </source>
</reference>
<comment type="subcellular location">
    <subcellularLocation>
        <location evidence="1">Nucleus</location>
    </subcellularLocation>
</comment>
<proteinExistence type="inferred from homology"/>
<sequence length="211" mass="25286">MKEYKIFCEYCEKGFVYKHQYKVHLEVKHSINSQRYVCDVCGKEFSLASYLKRHQICHQDISQDKILTECTICNKKYRRINRHYREYHKNDGANFVCDLCGQKFRQSFELKLHTMRHKGEKPHQCTYGNCEKRFVRKQHLKLHMRSHTGEKPYGCNICGKNYTQKPSLVVHMRGHLGERPYECSICVSKFASKQRLNIHRKKVHRLVENSK</sequence>
<dbReference type="Pfam" id="PF00096">
    <property type="entry name" value="zf-C2H2"/>
    <property type="match status" value="5"/>
</dbReference>
<dbReference type="SMART" id="SM00355">
    <property type="entry name" value="ZnF_C2H2"/>
    <property type="match status" value="7"/>
</dbReference>
<feature type="domain" description="C2H2-type" evidence="12">
    <location>
        <begin position="95"/>
        <end position="122"/>
    </location>
</feature>
<keyword evidence="10" id="KW-0539">Nucleus</keyword>
<dbReference type="FunFam" id="3.30.160.60:FF:000125">
    <property type="entry name" value="Putative zinc finger protein 143"/>
    <property type="match status" value="1"/>
</dbReference>
<feature type="domain" description="C2H2-type" evidence="12">
    <location>
        <begin position="36"/>
        <end position="63"/>
    </location>
</feature>
<evidence type="ECO:0000259" key="12">
    <source>
        <dbReference type="PROSITE" id="PS50157"/>
    </source>
</evidence>
<comment type="similarity">
    <text evidence="2">Belongs to the krueppel C2H2-type zinc-finger protein family.</text>
</comment>
<evidence type="ECO:0000313" key="13">
    <source>
        <dbReference type="EMBL" id="KAF7286015.1"/>
    </source>
</evidence>
<dbReference type="InterPro" id="IPR036236">
    <property type="entry name" value="Znf_C2H2_sf"/>
</dbReference>
<evidence type="ECO:0000256" key="6">
    <source>
        <dbReference type="ARBA" id="ARBA00022833"/>
    </source>
</evidence>
<dbReference type="PANTHER" id="PTHR24379">
    <property type="entry name" value="KRAB AND ZINC FINGER DOMAIN-CONTAINING"/>
    <property type="match status" value="1"/>
</dbReference>
<evidence type="ECO:0000256" key="3">
    <source>
        <dbReference type="ARBA" id="ARBA00022723"/>
    </source>
</evidence>
<dbReference type="SUPFAM" id="SSF57667">
    <property type="entry name" value="beta-beta-alpha zinc fingers"/>
    <property type="match status" value="3"/>
</dbReference>
<evidence type="ECO:0000256" key="5">
    <source>
        <dbReference type="ARBA" id="ARBA00022771"/>
    </source>
</evidence>
<dbReference type="PROSITE" id="PS00028">
    <property type="entry name" value="ZINC_FINGER_C2H2_1"/>
    <property type="match status" value="5"/>
</dbReference>
<dbReference type="EMBL" id="JAACXV010000039">
    <property type="protein sequence ID" value="KAF7286015.1"/>
    <property type="molecule type" value="Genomic_DNA"/>
</dbReference>
<dbReference type="GO" id="GO:0008270">
    <property type="term" value="F:zinc ion binding"/>
    <property type="evidence" value="ECO:0007669"/>
    <property type="project" value="UniProtKB-KW"/>
</dbReference>
<evidence type="ECO:0000256" key="9">
    <source>
        <dbReference type="ARBA" id="ARBA00023163"/>
    </source>
</evidence>
<organism evidence="13 14">
    <name type="scientific">Rhynchophorus ferrugineus</name>
    <name type="common">Red palm weevil</name>
    <name type="synonym">Curculio ferrugineus</name>
    <dbReference type="NCBI Taxonomy" id="354439"/>
    <lineage>
        <taxon>Eukaryota</taxon>
        <taxon>Metazoa</taxon>
        <taxon>Ecdysozoa</taxon>
        <taxon>Arthropoda</taxon>
        <taxon>Hexapoda</taxon>
        <taxon>Insecta</taxon>
        <taxon>Pterygota</taxon>
        <taxon>Neoptera</taxon>
        <taxon>Endopterygota</taxon>
        <taxon>Coleoptera</taxon>
        <taxon>Polyphaga</taxon>
        <taxon>Cucujiformia</taxon>
        <taxon>Curculionidae</taxon>
        <taxon>Dryophthorinae</taxon>
        <taxon>Rhynchophorus</taxon>
    </lineage>
</organism>
<keyword evidence="14" id="KW-1185">Reference proteome</keyword>
<evidence type="ECO:0000256" key="8">
    <source>
        <dbReference type="ARBA" id="ARBA00023125"/>
    </source>
</evidence>
<keyword evidence="4" id="KW-0677">Repeat</keyword>
<gene>
    <name evidence="13" type="ORF">GWI33_008318</name>
</gene>
<evidence type="ECO:0000256" key="7">
    <source>
        <dbReference type="ARBA" id="ARBA00023015"/>
    </source>
</evidence>
<dbReference type="GO" id="GO:0003677">
    <property type="term" value="F:DNA binding"/>
    <property type="evidence" value="ECO:0007669"/>
    <property type="project" value="UniProtKB-KW"/>
</dbReference>
<dbReference type="Pfam" id="PF13912">
    <property type="entry name" value="zf-C2H2_6"/>
    <property type="match status" value="1"/>
</dbReference>
<feature type="domain" description="C2H2-type" evidence="12">
    <location>
        <begin position="153"/>
        <end position="180"/>
    </location>
</feature>
<accession>A0A834IXW9</accession>
<dbReference type="PROSITE" id="PS50157">
    <property type="entry name" value="ZINC_FINGER_C2H2_2"/>
    <property type="match status" value="5"/>
</dbReference>
<evidence type="ECO:0000256" key="4">
    <source>
        <dbReference type="ARBA" id="ARBA00022737"/>
    </source>
</evidence>
<keyword evidence="9" id="KW-0804">Transcription</keyword>
<dbReference type="Gene3D" id="3.30.160.60">
    <property type="entry name" value="Classic Zinc Finger"/>
    <property type="match status" value="5"/>
</dbReference>
<dbReference type="Proteomes" id="UP000625711">
    <property type="component" value="Unassembled WGS sequence"/>
</dbReference>
<name>A0A834IXW9_RHYFE</name>
<dbReference type="GO" id="GO:0005634">
    <property type="term" value="C:nucleus"/>
    <property type="evidence" value="ECO:0007669"/>
    <property type="project" value="UniProtKB-SubCell"/>
</dbReference>
<dbReference type="OrthoDB" id="6077919at2759"/>
<evidence type="ECO:0000256" key="10">
    <source>
        <dbReference type="ARBA" id="ARBA00023242"/>
    </source>
</evidence>
<keyword evidence="3" id="KW-0479">Metal-binding</keyword>
<protein>
    <recommendedName>
        <fullName evidence="12">C2H2-type domain-containing protein</fullName>
    </recommendedName>
</protein>
<keyword evidence="5 11" id="KW-0863">Zinc-finger</keyword>
<dbReference type="AlphaFoldDB" id="A0A834IXW9"/>
<evidence type="ECO:0000256" key="1">
    <source>
        <dbReference type="ARBA" id="ARBA00004123"/>
    </source>
</evidence>
<dbReference type="FunFam" id="3.30.160.60:FF:000446">
    <property type="entry name" value="Zinc finger protein"/>
    <property type="match status" value="2"/>
</dbReference>
<evidence type="ECO:0000256" key="2">
    <source>
        <dbReference type="ARBA" id="ARBA00006991"/>
    </source>
</evidence>
<keyword evidence="6" id="KW-0862">Zinc</keyword>
<dbReference type="FunFam" id="3.30.160.60:FF:001506">
    <property type="entry name" value="Zinc finger protein"/>
    <property type="match status" value="1"/>
</dbReference>
<dbReference type="InterPro" id="IPR013087">
    <property type="entry name" value="Znf_C2H2_type"/>
</dbReference>
<keyword evidence="8" id="KW-0238">DNA-binding</keyword>
<feature type="domain" description="C2H2-type" evidence="12">
    <location>
        <begin position="123"/>
        <end position="152"/>
    </location>
</feature>
<dbReference type="PANTHER" id="PTHR24379:SF121">
    <property type="entry name" value="C2H2-TYPE DOMAIN-CONTAINING PROTEIN"/>
    <property type="match status" value="1"/>
</dbReference>
<evidence type="ECO:0000256" key="11">
    <source>
        <dbReference type="PROSITE-ProRule" id="PRU00042"/>
    </source>
</evidence>
<comment type="caution">
    <text evidence="13">The sequence shown here is derived from an EMBL/GenBank/DDBJ whole genome shotgun (WGS) entry which is preliminary data.</text>
</comment>
<keyword evidence="7" id="KW-0805">Transcription regulation</keyword>
<evidence type="ECO:0000313" key="14">
    <source>
        <dbReference type="Proteomes" id="UP000625711"/>
    </source>
</evidence>